<evidence type="ECO:0000313" key="3">
    <source>
        <dbReference type="Proteomes" id="UP001303115"/>
    </source>
</evidence>
<protein>
    <submittedName>
        <fullName evidence="2">Kinase-like domain-containing protein</fullName>
    </submittedName>
</protein>
<dbReference type="PANTHER" id="PTHR21310">
    <property type="entry name" value="AMINOGLYCOSIDE PHOSPHOTRANSFERASE-RELATED-RELATED"/>
    <property type="match status" value="1"/>
</dbReference>
<feature type="domain" description="Aminoglycoside phosphotransferase" evidence="1">
    <location>
        <begin position="149"/>
        <end position="354"/>
    </location>
</feature>
<dbReference type="Gene3D" id="3.90.1200.10">
    <property type="match status" value="1"/>
</dbReference>
<keyword evidence="2" id="KW-0808">Transferase</keyword>
<proteinExistence type="predicted"/>
<dbReference type="InterPro" id="IPR002575">
    <property type="entry name" value="Aminoglycoside_PTrfase"/>
</dbReference>
<gene>
    <name evidence="2" type="ORF">C8A01DRAFT_35016</name>
</gene>
<keyword evidence="2" id="KW-0418">Kinase</keyword>
<keyword evidence="3" id="KW-1185">Reference proteome</keyword>
<dbReference type="Pfam" id="PF01636">
    <property type="entry name" value="APH"/>
    <property type="match status" value="1"/>
</dbReference>
<dbReference type="InterPro" id="IPR011009">
    <property type="entry name" value="Kinase-like_dom_sf"/>
</dbReference>
<evidence type="ECO:0000313" key="2">
    <source>
        <dbReference type="EMBL" id="KAK4040960.1"/>
    </source>
</evidence>
<comment type="caution">
    <text evidence="2">The sequence shown here is derived from an EMBL/GenBank/DDBJ whole genome shotgun (WGS) entry which is preliminary data.</text>
</comment>
<name>A0AAN6PM08_9PEZI</name>
<evidence type="ECO:0000259" key="1">
    <source>
        <dbReference type="Pfam" id="PF01636"/>
    </source>
</evidence>
<reference evidence="3" key="1">
    <citation type="journal article" date="2023" name="Mol. Phylogenet. Evol.">
        <title>Genome-scale phylogeny and comparative genomics of the fungal order Sordariales.</title>
        <authorList>
            <person name="Hensen N."/>
            <person name="Bonometti L."/>
            <person name="Westerberg I."/>
            <person name="Brannstrom I.O."/>
            <person name="Guillou S."/>
            <person name="Cros-Aarteil S."/>
            <person name="Calhoun S."/>
            <person name="Haridas S."/>
            <person name="Kuo A."/>
            <person name="Mondo S."/>
            <person name="Pangilinan J."/>
            <person name="Riley R."/>
            <person name="LaButti K."/>
            <person name="Andreopoulos B."/>
            <person name="Lipzen A."/>
            <person name="Chen C."/>
            <person name="Yan M."/>
            <person name="Daum C."/>
            <person name="Ng V."/>
            <person name="Clum A."/>
            <person name="Steindorff A."/>
            <person name="Ohm R.A."/>
            <person name="Martin F."/>
            <person name="Silar P."/>
            <person name="Natvig D.O."/>
            <person name="Lalanne C."/>
            <person name="Gautier V."/>
            <person name="Ament-Velasquez S.L."/>
            <person name="Kruys A."/>
            <person name="Hutchinson M.I."/>
            <person name="Powell A.J."/>
            <person name="Barry K."/>
            <person name="Miller A.N."/>
            <person name="Grigoriev I.V."/>
            <person name="Debuchy R."/>
            <person name="Gladieux P."/>
            <person name="Hiltunen Thoren M."/>
            <person name="Johannesson H."/>
        </authorList>
    </citation>
    <scope>NUCLEOTIDE SEQUENCE [LARGE SCALE GENOMIC DNA]</scope>
    <source>
        <strain evidence="3">CBS 284.82</strain>
    </source>
</reference>
<accession>A0AAN6PM08</accession>
<organism evidence="2 3">
    <name type="scientific">Parachaetomium inaequale</name>
    <dbReference type="NCBI Taxonomy" id="2588326"/>
    <lineage>
        <taxon>Eukaryota</taxon>
        <taxon>Fungi</taxon>
        <taxon>Dikarya</taxon>
        <taxon>Ascomycota</taxon>
        <taxon>Pezizomycotina</taxon>
        <taxon>Sordariomycetes</taxon>
        <taxon>Sordariomycetidae</taxon>
        <taxon>Sordariales</taxon>
        <taxon>Chaetomiaceae</taxon>
        <taxon>Parachaetomium</taxon>
    </lineage>
</organism>
<dbReference type="GO" id="GO:0016301">
    <property type="term" value="F:kinase activity"/>
    <property type="evidence" value="ECO:0007669"/>
    <property type="project" value="UniProtKB-KW"/>
</dbReference>
<dbReference type="SUPFAM" id="SSF56112">
    <property type="entry name" value="Protein kinase-like (PK-like)"/>
    <property type="match status" value="1"/>
</dbReference>
<dbReference type="AlphaFoldDB" id="A0AAN6PM08"/>
<dbReference type="EMBL" id="MU854366">
    <property type="protein sequence ID" value="KAK4040960.1"/>
    <property type="molecule type" value="Genomic_DNA"/>
</dbReference>
<dbReference type="PANTHER" id="PTHR21310:SF48">
    <property type="entry name" value="AMINOGLYCOSIDE PHOSPHOTRANSFERASE DOMAIN-CONTAINING PROTEIN"/>
    <property type="match status" value="1"/>
</dbReference>
<sequence length="389" mass="42487">MSGSMPEETSERTARRAAMNQEILETLQAKLAENPSLNLDHEMPRLQFACKKKYFPHPTALLLQQRRKPPPPKPQEFPAGFLRSTAQPVVLSPLSDAAKTLIFGPGGSEDDDNLNDGVRRALEHSEVLAVLRGRGGVLRCGDIAIKIVPASDMGAEYSALQYLAEHAADFPAPKPHGLIGFGSSRLLLTSYVPSTTLQSVWPGLGHENKLSIQRQLDQILTRLRDIRQQPGGRLAGVGGEGVSDSHAWVDHVDKATAMTTAAEFRDFQFSIKAPCGPEYTAFLNSLLPCPDPGEPAGFTHGDIHPGNITVDIDSANPGEYVVTGIVDWEESGFYPAWFESSKVLYTFTEDGGGEMQDWWRYVPGCVAPARYPVEWAVGRLRDKANGVDV</sequence>
<dbReference type="InterPro" id="IPR051678">
    <property type="entry name" value="AGP_Transferase"/>
</dbReference>
<dbReference type="Proteomes" id="UP001303115">
    <property type="component" value="Unassembled WGS sequence"/>
</dbReference>